<accession>A0A967B6V8</accession>
<evidence type="ECO:0000256" key="2">
    <source>
        <dbReference type="SAM" id="Phobius"/>
    </source>
</evidence>
<reference evidence="3" key="1">
    <citation type="submission" date="2019-11" db="EMBL/GenBank/DDBJ databases">
        <title>Description of new Acetobacter species.</title>
        <authorList>
            <person name="Cleenwerck I."/>
            <person name="Sombolestani A.S."/>
        </authorList>
    </citation>
    <scope>NUCLEOTIDE SEQUENCE</scope>
    <source>
        <strain evidence="3">LMG 1626</strain>
    </source>
</reference>
<sequence length="722" mass="77515">MPDFFTRSLDFAPLLPRWVLIALAALVVVLTLAGVVARMRGTLLRALAAVIILVWLTGPQTLHETHHDLPETALVIVDQTPSMTLEKRAAIARAAERLLGEKTPPGLSLRAITVHGEQSGGTRLFDALSQGAADIPPEQFAGAVMITDGQTRDTPANVPERLIPKDSHGHGTTLPLHVLLTGKGEETDRCLRILQAPPYAIVGKTATLRVQVDDLGPGTHDGTPATVTLTKDGESALEVPVRTGEPQDIQLPLTHPGETLVGLSVSALPGEVSALNNQDVVSINGVRDRLKVLLVSGTPNQGERVWRRLLKADPTVDLVHFTILRPPEKDDGTPLSDLALIAFPVQELFENKIDQFDLIILDGFENRHILPPRYLRNIARFVRKGGGLLLIAGPEFTGPGSLQETAVGDILPAHVPPVLYDDPQAASASIAVRRFRPELTDAGRRHPVTAELPGAPPARATDTASDKEITGQWGPWYRALKADSAHGEVLMSGPDASPLLVLDHVEDGRVALLLSDQIWLWSRGELGGGPQAELLRRISHWLMKEPDLEEERLEAQIEDDTLTVTRHSEQPAPPSGVSVTAPDGTKTTLAFHQLSPGVASASMTARLSGIWEADDGQHKAYAAPRSTDPQEYDDLRVTAERIAPVVKKSGGTLAWLGDNPAAPVMPTVQLGTPAGQQGTLMFPARHAHVLTGTSSTPLIPAWVALGLALLTLGLGWYREGRG</sequence>
<dbReference type="Gene3D" id="3.40.50.880">
    <property type="match status" value="1"/>
</dbReference>
<dbReference type="PANTHER" id="PTHR37947:SF1">
    <property type="entry name" value="BLL2462 PROTEIN"/>
    <property type="match status" value="1"/>
</dbReference>
<gene>
    <name evidence="3" type="ORF">GOB87_09995</name>
</gene>
<dbReference type="RefSeq" id="WP_166316085.1">
    <property type="nucleotide sequence ID" value="NZ_WOTH01000019.1"/>
</dbReference>
<dbReference type="EMBL" id="WOTH01000019">
    <property type="protein sequence ID" value="NHO54284.1"/>
    <property type="molecule type" value="Genomic_DNA"/>
</dbReference>
<feature type="transmembrane region" description="Helical" evidence="2">
    <location>
        <begin position="699"/>
        <end position="717"/>
    </location>
</feature>
<keyword evidence="2" id="KW-0472">Membrane</keyword>
<feature type="region of interest" description="Disordered" evidence="1">
    <location>
        <begin position="447"/>
        <end position="467"/>
    </location>
</feature>
<evidence type="ECO:0000313" key="3">
    <source>
        <dbReference type="EMBL" id="NHO54284.1"/>
    </source>
</evidence>
<protein>
    <submittedName>
        <fullName evidence="3">VWA domain-containing protein</fullName>
    </submittedName>
</protein>
<keyword evidence="2" id="KW-0812">Transmembrane</keyword>
<keyword evidence="2" id="KW-1133">Transmembrane helix</keyword>
<feature type="transmembrane region" description="Helical" evidence="2">
    <location>
        <begin position="43"/>
        <end position="62"/>
    </location>
</feature>
<evidence type="ECO:0000256" key="1">
    <source>
        <dbReference type="SAM" id="MobiDB-lite"/>
    </source>
</evidence>
<dbReference type="Proteomes" id="UP000597459">
    <property type="component" value="Unassembled WGS sequence"/>
</dbReference>
<comment type="caution">
    <text evidence="3">The sequence shown here is derived from an EMBL/GenBank/DDBJ whole genome shotgun (WGS) entry which is preliminary data.</text>
</comment>
<dbReference type="AlphaFoldDB" id="A0A967B6V8"/>
<proteinExistence type="predicted"/>
<name>A0A967B6V8_9PROT</name>
<evidence type="ECO:0000313" key="4">
    <source>
        <dbReference type="Proteomes" id="UP000597459"/>
    </source>
</evidence>
<keyword evidence="4" id="KW-1185">Reference proteome</keyword>
<organism evidence="3 4">
    <name type="scientific">Acetobacter estunensis</name>
    <dbReference type="NCBI Taxonomy" id="104097"/>
    <lineage>
        <taxon>Bacteria</taxon>
        <taxon>Pseudomonadati</taxon>
        <taxon>Pseudomonadota</taxon>
        <taxon>Alphaproteobacteria</taxon>
        <taxon>Acetobacterales</taxon>
        <taxon>Acetobacteraceae</taxon>
        <taxon>Acetobacter</taxon>
    </lineage>
</organism>
<dbReference type="InterPro" id="IPR029062">
    <property type="entry name" value="Class_I_gatase-like"/>
</dbReference>
<feature type="transmembrane region" description="Helical" evidence="2">
    <location>
        <begin position="15"/>
        <end position="36"/>
    </location>
</feature>
<dbReference type="SUPFAM" id="SSF52317">
    <property type="entry name" value="Class I glutamine amidotransferase-like"/>
    <property type="match status" value="1"/>
</dbReference>
<dbReference type="PANTHER" id="PTHR37947">
    <property type="entry name" value="BLL2462 PROTEIN"/>
    <property type="match status" value="1"/>
</dbReference>